<feature type="transmembrane region" description="Helical" evidence="3">
    <location>
        <begin position="247"/>
        <end position="270"/>
    </location>
</feature>
<feature type="transmembrane region" description="Helical" evidence="3">
    <location>
        <begin position="445"/>
        <end position="464"/>
    </location>
</feature>
<dbReference type="OMA" id="AHLYVMA"/>
<dbReference type="GO" id="GO:0016020">
    <property type="term" value="C:membrane"/>
    <property type="evidence" value="ECO:0007669"/>
    <property type="project" value="InterPro"/>
</dbReference>
<dbReference type="OrthoDB" id="292562at2759"/>
<evidence type="ECO:0000313" key="5">
    <source>
        <dbReference type="Proteomes" id="UP000009168"/>
    </source>
</evidence>
<dbReference type="InterPro" id="IPR002528">
    <property type="entry name" value="MATE_fam"/>
</dbReference>
<dbReference type="HOGENOM" id="CLU_012893_17_0_1"/>
<dbReference type="GO" id="GO:0042910">
    <property type="term" value="F:xenobiotic transmembrane transporter activity"/>
    <property type="evidence" value="ECO:0007669"/>
    <property type="project" value="InterPro"/>
</dbReference>
<accession>Q22N54</accession>
<keyword evidence="5" id="KW-1185">Reference proteome</keyword>
<feature type="transmembrane region" description="Helical" evidence="3">
    <location>
        <begin position="370"/>
        <end position="391"/>
    </location>
</feature>
<organism evidence="4 5">
    <name type="scientific">Tetrahymena thermophila (strain SB210)</name>
    <dbReference type="NCBI Taxonomy" id="312017"/>
    <lineage>
        <taxon>Eukaryota</taxon>
        <taxon>Sar</taxon>
        <taxon>Alveolata</taxon>
        <taxon>Ciliophora</taxon>
        <taxon>Intramacronucleata</taxon>
        <taxon>Oligohymenophorea</taxon>
        <taxon>Hymenostomatida</taxon>
        <taxon>Tetrahymenina</taxon>
        <taxon>Tetrahymenidae</taxon>
        <taxon>Tetrahymena</taxon>
    </lineage>
</organism>
<dbReference type="RefSeq" id="XP_001007176.1">
    <property type="nucleotide sequence ID" value="XM_001007176.3"/>
</dbReference>
<dbReference type="InParanoid" id="Q22N54"/>
<feature type="transmembrane region" description="Helical" evidence="3">
    <location>
        <begin position="188"/>
        <end position="209"/>
    </location>
</feature>
<feature type="region of interest" description="Disordered" evidence="2">
    <location>
        <begin position="1"/>
        <end position="26"/>
    </location>
</feature>
<reference evidence="5" key="1">
    <citation type="journal article" date="2006" name="PLoS Biol.">
        <title>Macronuclear genome sequence of the ciliate Tetrahymena thermophila, a model eukaryote.</title>
        <authorList>
            <person name="Eisen J.A."/>
            <person name="Coyne R.S."/>
            <person name="Wu M."/>
            <person name="Wu D."/>
            <person name="Thiagarajan M."/>
            <person name="Wortman J.R."/>
            <person name="Badger J.H."/>
            <person name="Ren Q."/>
            <person name="Amedeo P."/>
            <person name="Jones K.M."/>
            <person name="Tallon L.J."/>
            <person name="Delcher A.L."/>
            <person name="Salzberg S.L."/>
            <person name="Silva J.C."/>
            <person name="Haas B.J."/>
            <person name="Majoros W.H."/>
            <person name="Farzad M."/>
            <person name="Carlton J.M."/>
            <person name="Smith R.K. Jr."/>
            <person name="Garg J."/>
            <person name="Pearlman R.E."/>
            <person name="Karrer K.M."/>
            <person name="Sun L."/>
            <person name="Manning G."/>
            <person name="Elde N.C."/>
            <person name="Turkewitz A.P."/>
            <person name="Asai D.J."/>
            <person name="Wilkes D.E."/>
            <person name="Wang Y."/>
            <person name="Cai H."/>
            <person name="Collins K."/>
            <person name="Stewart B.A."/>
            <person name="Lee S.R."/>
            <person name="Wilamowska K."/>
            <person name="Weinberg Z."/>
            <person name="Ruzzo W.L."/>
            <person name="Wloga D."/>
            <person name="Gaertig J."/>
            <person name="Frankel J."/>
            <person name="Tsao C.-C."/>
            <person name="Gorovsky M.A."/>
            <person name="Keeling P.J."/>
            <person name="Waller R.F."/>
            <person name="Patron N.J."/>
            <person name="Cherry J.M."/>
            <person name="Stover N.A."/>
            <person name="Krieger C.J."/>
            <person name="del Toro C."/>
            <person name="Ryder H.F."/>
            <person name="Williamson S.C."/>
            <person name="Barbeau R.A."/>
            <person name="Hamilton E.P."/>
            <person name="Orias E."/>
        </authorList>
    </citation>
    <scope>NUCLEOTIDE SEQUENCE [LARGE SCALE GENOMIC DNA]</scope>
    <source>
        <strain evidence="5">SB210</strain>
    </source>
</reference>
<dbReference type="AlphaFoldDB" id="Q22N54"/>
<proteinExistence type="inferred from homology"/>
<feature type="transmembrane region" description="Helical" evidence="3">
    <location>
        <begin position="155"/>
        <end position="176"/>
    </location>
</feature>
<dbReference type="KEGG" id="tet:TTHERM_00214800"/>
<evidence type="ECO:0000313" key="4">
    <source>
        <dbReference type="EMBL" id="EAR86931.1"/>
    </source>
</evidence>
<feature type="compositionally biased region" description="Basic and acidic residues" evidence="2">
    <location>
        <begin position="1"/>
        <end position="15"/>
    </location>
</feature>
<dbReference type="GO" id="GO:0015297">
    <property type="term" value="F:antiporter activity"/>
    <property type="evidence" value="ECO:0007669"/>
    <property type="project" value="InterPro"/>
</dbReference>
<comment type="similarity">
    <text evidence="1">Belongs to the multi antimicrobial extrusion (MATE) (TC 2.A.66.1) family.</text>
</comment>
<dbReference type="STRING" id="312017.Q22N54"/>
<evidence type="ECO:0000256" key="3">
    <source>
        <dbReference type="SAM" id="Phobius"/>
    </source>
</evidence>
<name>Q22N54_TETTS</name>
<evidence type="ECO:0000256" key="1">
    <source>
        <dbReference type="ARBA" id="ARBA00010199"/>
    </source>
</evidence>
<feature type="transmembrane region" description="Helical" evidence="3">
    <location>
        <begin position="221"/>
        <end position="241"/>
    </location>
</feature>
<dbReference type="EMBL" id="GG662857">
    <property type="protein sequence ID" value="EAR86931.1"/>
    <property type="molecule type" value="Genomic_DNA"/>
</dbReference>
<feature type="transmembrane region" description="Helical" evidence="3">
    <location>
        <begin position="476"/>
        <end position="497"/>
    </location>
</feature>
<feature type="transmembrane region" description="Helical" evidence="3">
    <location>
        <begin position="411"/>
        <end position="433"/>
    </location>
</feature>
<evidence type="ECO:0000256" key="2">
    <source>
        <dbReference type="SAM" id="MobiDB-lite"/>
    </source>
</evidence>
<sequence length="527" mass="59139">MLKKTSRDYSQHKSSDSQSDDNSTAPALSLRGSDYLAFDIQKDIKKSILSDFSDDESDHQHHMTDKVDFVWLLKSCIEEALSYFLEWAPLTIIYFFMTRNYSQHIANGYGLGLVWLNCMGQGLYYGLGSGLETMASHAHGAKNYEQVGILFQKTLFVSSIMFIPICIMMLYAEQILLLWNDNADLCQIAGQLCMFAIPGIAFVAVYYAYKATLNAQNEYRLQVYSSGINTMLTVIYCFIFITGLDCGIMGAAVVFSLSQFSNLVLCYLFASRKKHLKKCFIPFTKLCFQDLKPFLKTAIPIGSLVSLEWILQEVNSIIASNLPEEQYSANIAIANLASTSVQFPLGYATAACTFIGNEMGRGNVKNAKKYALYSTYILISHLLITGLPIAIFRESIASTFTVNPEVKDQFLRIIFFALGVYFLDAIQCLITAFMRAIAKEKFSSVSFLICYALVGLTSSYYLAYKTSYEITGVWTGLAIGMSLYLILQICMILFTNLENMAKKIQDRLKQNSEPNDTLINNISIQVT</sequence>
<protein>
    <submittedName>
        <fullName evidence="4">MATE efflux family protein</fullName>
    </submittedName>
</protein>
<keyword evidence="3" id="KW-1133">Transmembrane helix</keyword>
<keyword evidence="3" id="KW-0812">Transmembrane</keyword>
<gene>
    <name evidence="4" type="ORF">TTHERM_00214800</name>
</gene>
<dbReference type="eggNOG" id="KOG1347">
    <property type="taxonomic scope" value="Eukaryota"/>
</dbReference>
<dbReference type="Pfam" id="PF01554">
    <property type="entry name" value="MatE"/>
    <property type="match status" value="2"/>
</dbReference>
<dbReference type="PANTHER" id="PTHR11206">
    <property type="entry name" value="MULTIDRUG RESISTANCE PROTEIN"/>
    <property type="match status" value="1"/>
</dbReference>
<keyword evidence="3" id="KW-0472">Membrane</keyword>
<dbReference type="GeneID" id="7829081"/>
<dbReference type="Proteomes" id="UP000009168">
    <property type="component" value="Unassembled WGS sequence"/>
</dbReference>